<gene>
    <name evidence="1" type="ORF">K3G42_010158</name>
</gene>
<dbReference type="EMBL" id="CM037630">
    <property type="protein sequence ID" value="KAH7987722.1"/>
    <property type="molecule type" value="Genomic_DNA"/>
</dbReference>
<keyword evidence="2" id="KW-1185">Reference proteome</keyword>
<accession>A0ACB8E6B7</accession>
<protein>
    <submittedName>
        <fullName evidence="1">Uncharacterized protein</fullName>
    </submittedName>
</protein>
<reference evidence="1" key="1">
    <citation type="submission" date="2021-08" db="EMBL/GenBank/DDBJ databases">
        <title>The first chromosome-level gecko genome reveals the dynamic sex chromosomes of Neotropical dwarf geckos (Sphaerodactylidae: Sphaerodactylus).</title>
        <authorList>
            <person name="Pinto B.J."/>
            <person name="Keating S.E."/>
            <person name="Gamble T."/>
        </authorList>
    </citation>
    <scope>NUCLEOTIDE SEQUENCE</scope>
    <source>
        <strain evidence="1">TG3544</strain>
    </source>
</reference>
<organism evidence="1 2">
    <name type="scientific">Sphaerodactylus townsendi</name>
    <dbReference type="NCBI Taxonomy" id="933632"/>
    <lineage>
        <taxon>Eukaryota</taxon>
        <taxon>Metazoa</taxon>
        <taxon>Chordata</taxon>
        <taxon>Craniata</taxon>
        <taxon>Vertebrata</taxon>
        <taxon>Euteleostomi</taxon>
        <taxon>Lepidosauria</taxon>
        <taxon>Squamata</taxon>
        <taxon>Bifurcata</taxon>
        <taxon>Gekkota</taxon>
        <taxon>Sphaerodactylidae</taxon>
        <taxon>Sphaerodactylus</taxon>
    </lineage>
</organism>
<evidence type="ECO:0000313" key="2">
    <source>
        <dbReference type="Proteomes" id="UP000827872"/>
    </source>
</evidence>
<dbReference type="Proteomes" id="UP000827872">
    <property type="component" value="Linkage Group LG17"/>
</dbReference>
<name>A0ACB8E6B7_9SAUR</name>
<sequence length="396" mass="43994">MPKMHTVLAVYLHNSWWPVEDILKTADLSREGLIQVQTFEERIVLFVLNDIIFGRQERSLMSDVVFIPHPEEEQAKIFWKNREAVAFYTVKAKGSLCGGHSSQCYLLPVLDTVFVQKRFRRCGLGTRMLQDFCKTFATEEALGISSPISADMYQGSELLLASAETRPGATPGICCGQALSHVRHLPLPWLGLEPLQLSTAATPGPEAILGIYLSRGDPDLEVISSAVAAAISKGNAEEGSSPSGHLECQAFVVCQRFLDNHPEEQSRLWEVEAPGGWSQRTSVWLTIQLARNLPKKKDQSCHGEIFQDEESGQSGDSRMNKRPVQTPNIPAPPIRAEEFEDDCKEPLSSHLGVEEHGSQQAHQCKEPKKRVRRGILTEDIVPKQVKGASYNEGNRS</sequence>
<evidence type="ECO:0000313" key="1">
    <source>
        <dbReference type="EMBL" id="KAH7987722.1"/>
    </source>
</evidence>
<comment type="caution">
    <text evidence="1">The sequence shown here is derived from an EMBL/GenBank/DDBJ whole genome shotgun (WGS) entry which is preliminary data.</text>
</comment>
<proteinExistence type="predicted"/>